<keyword evidence="3" id="KW-1185">Reference proteome</keyword>
<evidence type="ECO:0000313" key="3">
    <source>
        <dbReference type="Proteomes" id="UP000233435"/>
    </source>
</evidence>
<evidence type="ECO:0000313" key="2">
    <source>
        <dbReference type="EMBL" id="PKQ43769.1"/>
    </source>
</evidence>
<accession>A0A2N3HFL5</accession>
<dbReference type="EMBL" id="PJEO01000056">
    <property type="protein sequence ID" value="PKQ43769.1"/>
    <property type="molecule type" value="Genomic_DNA"/>
</dbReference>
<name>A0A2N3HFL5_9FLAO</name>
<dbReference type="AlphaFoldDB" id="A0A2N3HFL5"/>
<comment type="caution">
    <text evidence="2">The sequence shown here is derived from an EMBL/GenBank/DDBJ whole genome shotgun (WGS) entry which is preliminary data.</text>
</comment>
<protein>
    <submittedName>
        <fullName evidence="2">Uncharacterized protein</fullName>
    </submittedName>
</protein>
<proteinExistence type="predicted"/>
<reference evidence="2 3" key="1">
    <citation type="submission" date="2017-12" db="EMBL/GenBank/DDBJ databases">
        <title>Confluentibacter flavum sp. nov., isolated from the saline lake.</title>
        <authorList>
            <person name="Yu L."/>
        </authorList>
    </citation>
    <scope>NUCLEOTIDE SEQUENCE [LARGE SCALE GENOMIC DNA]</scope>
    <source>
        <strain evidence="2 3">3B</strain>
    </source>
</reference>
<dbReference type="Proteomes" id="UP000233435">
    <property type="component" value="Unassembled WGS sequence"/>
</dbReference>
<feature type="transmembrane region" description="Helical" evidence="1">
    <location>
        <begin position="69"/>
        <end position="86"/>
    </location>
</feature>
<keyword evidence="1" id="KW-0472">Membrane</keyword>
<organism evidence="2 3">
    <name type="scientific">Confluentibacter flavum</name>
    <dbReference type="NCBI Taxonomy" id="1909700"/>
    <lineage>
        <taxon>Bacteria</taxon>
        <taxon>Pseudomonadati</taxon>
        <taxon>Bacteroidota</taxon>
        <taxon>Flavobacteriia</taxon>
        <taxon>Flavobacteriales</taxon>
        <taxon>Flavobacteriaceae</taxon>
        <taxon>Confluentibacter</taxon>
    </lineage>
</organism>
<keyword evidence="1" id="KW-0812">Transmembrane</keyword>
<gene>
    <name evidence="2" type="ORF">CSW08_17410</name>
</gene>
<keyword evidence="1" id="KW-1133">Transmembrane helix</keyword>
<dbReference type="OrthoDB" id="1454001at2"/>
<sequence length="87" mass="10369">MSFGVVQSAISVINNNRKLISKRNKFKSTLSGLSENKVEFKARKATLSELRFLRERIRRENQLIMRRRIIVAIEVMIILLLVFYYYF</sequence>
<dbReference type="RefSeq" id="WP_106661186.1">
    <property type="nucleotide sequence ID" value="NZ_PJEO01000056.1"/>
</dbReference>
<evidence type="ECO:0000256" key="1">
    <source>
        <dbReference type="SAM" id="Phobius"/>
    </source>
</evidence>